<dbReference type="AlphaFoldDB" id="A0AAU9JC52"/>
<organism evidence="1 2">
    <name type="scientific">Blepharisma stoltei</name>
    <dbReference type="NCBI Taxonomy" id="1481888"/>
    <lineage>
        <taxon>Eukaryota</taxon>
        <taxon>Sar</taxon>
        <taxon>Alveolata</taxon>
        <taxon>Ciliophora</taxon>
        <taxon>Postciliodesmatophora</taxon>
        <taxon>Heterotrichea</taxon>
        <taxon>Heterotrichida</taxon>
        <taxon>Blepharismidae</taxon>
        <taxon>Blepharisma</taxon>
    </lineage>
</organism>
<dbReference type="EMBL" id="CAJZBQ010000029">
    <property type="protein sequence ID" value="CAG9321857.1"/>
    <property type="molecule type" value="Genomic_DNA"/>
</dbReference>
<dbReference type="InterPro" id="IPR011043">
    <property type="entry name" value="Gal_Oxase/kelch_b-propeller"/>
</dbReference>
<sequence length="276" mass="32384">MKLLDNLLWDDQEVESSDFCWIRSDKKFDLDEINLETMKKASYGISSPTDHNEINTCICSLPGNKSFCYRGHSRFANHYGIAFIIDEDNKIQILPSKLSTFGYCATYYNNFVYMFGESSLYRYNLIKQKWKNLGNKCTLGNYCSCISLNGKIFVALYDHIHTFIFDLWTFSYSSCPLRLEQDCTKILCKYNNVAYLIDFSGAIWESDKNYLYIWNIIGHCEPLYFQTYSIQVFYKNSWYFNIDSMIMKFNLDKKTVSKTSGSISYAYESRGIRNIL</sequence>
<comment type="caution">
    <text evidence="1">The sequence shown here is derived from an EMBL/GenBank/DDBJ whole genome shotgun (WGS) entry which is preliminary data.</text>
</comment>
<name>A0AAU9JC52_9CILI</name>
<gene>
    <name evidence="1" type="ORF">BSTOLATCC_MIC29763</name>
</gene>
<evidence type="ECO:0000313" key="1">
    <source>
        <dbReference type="EMBL" id="CAG9321857.1"/>
    </source>
</evidence>
<dbReference type="InterPro" id="IPR015915">
    <property type="entry name" value="Kelch-typ_b-propeller"/>
</dbReference>
<evidence type="ECO:0000313" key="2">
    <source>
        <dbReference type="Proteomes" id="UP001162131"/>
    </source>
</evidence>
<protein>
    <submittedName>
        <fullName evidence="1">Uncharacterized protein</fullName>
    </submittedName>
</protein>
<accession>A0AAU9JC52</accession>
<reference evidence="1" key="1">
    <citation type="submission" date="2021-09" db="EMBL/GenBank/DDBJ databases">
        <authorList>
            <consortium name="AG Swart"/>
            <person name="Singh M."/>
            <person name="Singh A."/>
            <person name="Seah K."/>
            <person name="Emmerich C."/>
        </authorList>
    </citation>
    <scope>NUCLEOTIDE SEQUENCE</scope>
    <source>
        <strain evidence="1">ATCC30299</strain>
    </source>
</reference>
<keyword evidence="2" id="KW-1185">Reference proteome</keyword>
<dbReference type="Gene3D" id="2.120.10.80">
    <property type="entry name" value="Kelch-type beta propeller"/>
    <property type="match status" value="1"/>
</dbReference>
<proteinExistence type="predicted"/>
<dbReference type="SUPFAM" id="SSF50965">
    <property type="entry name" value="Galactose oxidase, central domain"/>
    <property type="match status" value="1"/>
</dbReference>
<dbReference type="Proteomes" id="UP001162131">
    <property type="component" value="Unassembled WGS sequence"/>
</dbReference>